<organism evidence="2">
    <name type="scientific">Streptomyces anulatus</name>
    <name type="common">Streptomyces chrysomallus</name>
    <dbReference type="NCBI Taxonomy" id="1892"/>
    <lineage>
        <taxon>Bacteria</taxon>
        <taxon>Bacillati</taxon>
        <taxon>Actinomycetota</taxon>
        <taxon>Actinomycetes</taxon>
        <taxon>Kitasatosporales</taxon>
        <taxon>Streptomycetaceae</taxon>
        <taxon>Streptomyces</taxon>
    </lineage>
</organism>
<accession>A0A6G3T3D2</accession>
<dbReference type="AlphaFoldDB" id="A0A6G3T3D2"/>
<gene>
    <name evidence="2" type="ORF">G3I43_36550</name>
</gene>
<proteinExistence type="predicted"/>
<dbReference type="SUPFAM" id="SSF51726">
    <property type="entry name" value="UROD/MetE-like"/>
    <property type="match status" value="1"/>
</dbReference>
<name>A0A6G3T3D2_STRAQ</name>
<protein>
    <submittedName>
        <fullName evidence="2">Cobalamin-independent methionine synthase II family protein</fullName>
    </submittedName>
</protein>
<comment type="caution">
    <text evidence="2">The sequence shown here is derived from an EMBL/GenBank/DDBJ whole genome shotgun (WGS) entry which is preliminary data.</text>
</comment>
<dbReference type="PANTHER" id="PTHR43844">
    <property type="entry name" value="METHIONINE SYNTHASE"/>
    <property type="match status" value="1"/>
</dbReference>
<dbReference type="InterPro" id="IPR038071">
    <property type="entry name" value="UROD/MetE-like_sf"/>
</dbReference>
<reference evidence="2" key="1">
    <citation type="submission" date="2020-01" db="EMBL/GenBank/DDBJ databases">
        <title>Insect and environment-associated Actinomycetes.</title>
        <authorList>
            <person name="Currrie C."/>
            <person name="Chevrette M."/>
            <person name="Carlson C."/>
            <person name="Stubbendieck R."/>
            <person name="Wendt-Pienkowski E."/>
        </authorList>
    </citation>
    <scope>NUCLEOTIDE SEQUENCE</scope>
    <source>
        <strain evidence="2">SID505</strain>
    </source>
</reference>
<dbReference type="EMBL" id="JAAGMK010001029">
    <property type="protein sequence ID" value="NEB89623.1"/>
    <property type="molecule type" value="Genomic_DNA"/>
</dbReference>
<dbReference type="GO" id="GO:0008270">
    <property type="term" value="F:zinc ion binding"/>
    <property type="evidence" value="ECO:0007669"/>
    <property type="project" value="InterPro"/>
</dbReference>
<dbReference type="RefSeq" id="WP_164261449.1">
    <property type="nucleotide sequence ID" value="NZ_CBDRIV010000011.1"/>
</dbReference>
<feature type="domain" description="Cobalamin-independent methionine synthase MetE C-terminal/archaeal" evidence="1">
    <location>
        <begin position="4"/>
        <end position="321"/>
    </location>
</feature>
<evidence type="ECO:0000259" key="1">
    <source>
        <dbReference type="Pfam" id="PF01717"/>
    </source>
</evidence>
<dbReference type="Gene3D" id="3.20.20.210">
    <property type="match status" value="1"/>
</dbReference>
<dbReference type="InterPro" id="IPR002629">
    <property type="entry name" value="Met_Synth_C/arc"/>
</dbReference>
<dbReference type="GO" id="GO:0009086">
    <property type="term" value="P:methionine biosynthetic process"/>
    <property type="evidence" value="ECO:0007669"/>
    <property type="project" value="InterPro"/>
</dbReference>
<dbReference type="GO" id="GO:0003871">
    <property type="term" value="F:5-methyltetrahydropteroyltriglutamate-homocysteine S-methyltransferase activity"/>
    <property type="evidence" value="ECO:0007669"/>
    <property type="project" value="InterPro"/>
</dbReference>
<evidence type="ECO:0000313" key="2">
    <source>
        <dbReference type="EMBL" id="NEB89623.1"/>
    </source>
</evidence>
<dbReference type="Pfam" id="PF01717">
    <property type="entry name" value="Meth_synt_2"/>
    <property type="match status" value="1"/>
</dbReference>
<dbReference type="CDD" id="cd03311">
    <property type="entry name" value="CIMS_C_terminal_like"/>
    <property type="match status" value="1"/>
</dbReference>
<sequence length="354" mass="37937">MTIPTELIGSLPRSSALGQALTAHASGQLDDSDLAKRQEQAVADTLAQLEGTGSPVLVDGEQGKPSFATYPLAGLSTLSPDGAVIPFADGHTRQLPHITEGPFRYQVRAETYLRAARQLTDKPVKQAVIAPSALSLLYPATPIDGYSREDFLRDLADEAEADIRGCLDAGAHVVQLDFTEGRLSLKLDPSGGVLDDFIALNNEVLGRFGPEERTRIGVHTCPGGDQDSTHSLDIDYAELLPKLFQLKAGNFYLQLASEADPERVLAVVQEHLPPTARVFIGVTDPIDPSVETPEQVRDRVLLAARYIPVDRLGTCDDCGFAPFADDASTSREIAFAKIDARVRGTALAAEALGL</sequence>
<dbReference type="PANTHER" id="PTHR43844:SF2">
    <property type="entry name" value="SYNTHASE, VITAMIN-B12 INDEPENDENT, PUTATIVE (AFU_ORTHOLOGUE AFUA_3G12060)-RELATED"/>
    <property type="match status" value="1"/>
</dbReference>